<dbReference type="EMBL" id="MT631301">
    <property type="protein sequence ID" value="QNO48075.1"/>
    <property type="molecule type" value="Genomic_DNA"/>
</dbReference>
<dbReference type="EMBL" id="MT631406">
    <property type="protein sequence ID" value="QNO50143.1"/>
    <property type="molecule type" value="Genomic_DNA"/>
</dbReference>
<dbReference type="EMBL" id="MT631357">
    <property type="protein sequence ID" value="QNO48641.1"/>
    <property type="molecule type" value="Genomic_DNA"/>
</dbReference>
<evidence type="ECO:0000313" key="2">
    <source>
        <dbReference type="EMBL" id="QNO48641.1"/>
    </source>
</evidence>
<organism evidence="3">
    <name type="scientific">Candidatus Methanogaster sp. ANME-2c ERB4</name>
    <dbReference type="NCBI Taxonomy" id="2759911"/>
    <lineage>
        <taxon>Archaea</taxon>
        <taxon>Methanobacteriati</taxon>
        <taxon>Methanobacteriota</taxon>
        <taxon>Stenosarchaea group</taxon>
        <taxon>Methanomicrobia</taxon>
        <taxon>Methanosarcinales</taxon>
        <taxon>ANME-2 cluster</taxon>
        <taxon>Candidatus Methanogasteraceae</taxon>
        <taxon>Candidatus Methanogaster</taxon>
    </lineage>
</organism>
<dbReference type="InterPro" id="IPR045397">
    <property type="entry name" value="TumE-like"/>
</dbReference>
<name>A0A7G9YQ59_9EURY</name>
<dbReference type="EMBL" id="MT631414">
    <property type="protein sequence ID" value="QNO50246.1"/>
    <property type="molecule type" value="Genomic_DNA"/>
</dbReference>
<evidence type="ECO:0000313" key="1">
    <source>
        <dbReference type="EMBL" id="QNO48075.1"/>
    </source>
</evidence>
<dbReference type="AlphaFoldDB" id="A0A7G9YQ59"/>
<proteinExistence type="predicted"/>
<accession>A0A7G9YQ59</accession>
<gene>
    <name evidence="4" type="ORF">EDBCCJAM_00003</name>
    <name evidence="1" type="ORF">HFDLODHI_00003</name>
    <name evidence="2" type="ORF">LENKHJGJ_00012</name>
    <name evidence="3" type="ORF">MOOMDFED_00011</name>
</gene>
<sequence length="86" mass="9825">MPVVSIFDETVEISKYNFHWQDATGNLIRRWDNAPHHPELDNYPHHVHAKDTVSASSEIGIRTVLSVVKSILNPRNQHTRIANSTN</sequence>
<reference evidence="3" key="1">
    <citation type="submission" date="2020-06" db="EMBL/GenBank/DDBJ databases">
        <title>Unique genomic features of the anaerobic methanotrophic archaea.</title>
        <authorList>
            <person name="Chadwick G.L."/>
            <person name="Skennerton C.T."/>
            <person name="Laso-Perez R."/>
            <person name="Leu A.O."/>
            <person name="Speth D.R."/>
            <person name="Yu H."/>
            <person name="Morgan-Lang C."/>
            <person name="Hatzenpichler R."/>
            <person name="Goudeau D."/>
            <person name="Malmstrom R."/>
            <person name="Brazelton W.J."/>
            <person name="Woyke T."/>
            <person name="Hallam S.J."/>
            <person name="Tyson G.W."/>
            <person name="Wegener G."/>
            <person name="Boetius A."/>
            <person name="Orphan V."/>
        </authorList>
    </citation>
    <scope>NUCLEOTIDE SEQUENCE</scope>
</reference>
<evidence type="ECO:0000313" key="4">
    <source>
        <dbReference type="EMBL" id="QNO50246.1"/>
    </source>
</evidence>
<dbReference type="Pfam" id="PF20126">
    <property type="entry name" value="TumE"/>
    <property type="match status" value="1"/>
</dbReference>
<evidence type="ECO:0000313" key="3">
    <source>
        <dbReference type="EMBL" id="QNO50143.1"/>
    </source>
</evidence>
<protein>
    <submittedName>
        <fullName evidence="3">Uncharacterized protein</fullName>
    </submittedName>
</protein>